<accession>A0A8H4QPZ9</accession>
<dbReference type="GO" id="GO:0071966">
    <property type="term" value="P:fungal-type cell wall polysaccharide metabolic process"/>
    <property type="evidence" value="ECO:0007669"/>
    <property type="project" value="TreeGrafter"/>
</dbReference>
<gene>
    <name evidence="3" type="ORF">D9613_007994</name>
</gene>
<keyword evidence="1" id="KW-0732">Signal</keyword>
<dbReference type="InterPro" id="IPR017853">
    <property type="entry name" value="GH"/>
</dbReference>
<proteinExistence type="predicted"/>
<protein>
    <recommendedName>
        <fullName evidence="2">Asl1-like glycosyl hydrolase catalytic domain-containing protein</fullName>
    </recommendedName>
</protein>
<dbReference type="Pfam" id="PF11790">
    <property type="entry name" value="Glyco_hydro_cc"/>
    <property type="match status" value="1"/>
</dbReference>
<dbReference type="InterPro" id="IPR053183">
    <property type="entry name" value="ASL1"/>
</dbReference>
<dbReference type="Proteomes" id="UP000521872">
    <property type="component" value="Unassembled WGS sequence"/>
</dbReference>
<feature type="chain" id="PRO_5034256983" description="Asl1-like glycosyl hydrolase catalytic domain-containing protein" evidence="1">
    <location>
        <begin position="19"/>
        <end position="272"/>
    </location>
</feature>
<dbReference type="EMBL" id="JAACJL010000045">
    <property type="protein sequence ID" value="KAF4614287.1"/>
    <property type="molecule type" value="Genomic_DNA"/>
</dbReference>
<evidence type="ECO:0000313" key="3">
    <source>
        <dbReference type="EMBL" id="KAF4614287.1"/>
    </source>
</evidence>
<sequence>MAFGSIALRLLLLLGVLAAEQGLMIHASTIGVRVNGSGKVGLAWSNANPEFINNFATAKVSTVYNWSPDKIDGLDALGLEYIPMLWGTTQIAAFQSLVVPGYASHVLGFNEPDREDQSNLSPAEAAVLWKQYIEPLKGSGYQLISPSISTGTTGVPWLHSFFSACDGRSFDGVALHVSTTDPNVFIQHLEEVHNEFNLPVWVTQFACEDLGEGVGCTEDQGISFMNTVTAFMDDTDWVEKYFAFGLQAGVTGPNQLIDQNGLPTELGKVYID</sequence>
<evidence type="ECO:0000313" key="4">
    <source>
        <dbReference type="Proteomes" id="UP000521872"/>
    </source>
</evidence>
<dbReference type="PANTHER" id="PTHR34154:SF3">
    <property type="entry name" value="ALKALI-SENSITIVE LINKAGE PROTEIN 1"/>
    <property type="match status" value="1"/>
</dbReference>
<feature type="signal peptide" evidence="1">
    <location>
        <begin position="1"/>
        <end position="18"/>
    </location>
</feature>
<dbReference type="AlphaFoldDB" id="A0A8H4QPZ9"/>
<dbReference type="GO" id="GO:0009277">
    <property type="term" value="C:fungal-type cell wall"/>
    <property type="evidence" value="ECO:0007669"/>
    <property type="project" value="TreeGrafter"/>
</dbReference>
<dbReference type="SUPFAM" id="SSF51445">
    <property type="entry name" value="(Trans)glycosidases"/>
    <property type="match status" value="1"/>
</dbReference>
<comment type="caution">
    <text evidence="3">The sequence shown here is derived from an EMBL/GenBank/DDBJ whole genome shotgun (WGS) entry which is preliminary data.</text>
</comment>
<evidence type="ECO:0000256" key="1">
    <source>
        <dbReference type="SAM" id="SignalP"/>
    </source>
</evidence>
<dbReference type="InterPro" id="IPR024655">
    <property type="entry name" value="Asl1_glyco_hydro_catalytic"/>
</dbReference>
<reference evidence="3 4" key="1">
    <citation type="submission" date="2019-12" db="EMBL/GenBank/DDBJ databases">
        <authorList>
            <person name="Floudas D."/>
            <person name="Bentzer J."/>
            <person name="Ahren D."/>
            <person name="Johansson T."/>
            <person name="Persson P."/>
            <person name="Tunlid A."/>
        </authorList>
    </citation>
    <scope>NUCLEOTIDE SEQUENCE [LARGE SCALE GENOMIC DNA]</scope>
    <source>
        <strain evidence="3 4">CBS 102.39</strain>
    </source>
</reference>
<name>A0A8H4QPZ9_9AGAR</name>
<evidence type="ECO:0000259" key="2">
    <source>
        <dbReference type="Pfam" id="PF11790"/>
    </source>
</evidence>
<feature type="domain" description="Asl1-like glycosyl hydrolase catalytic" evidence="2">
    <location>
        <begin position="41"/>
        <end position="270"/>
    </location>
</feature>
<dbReference type="PANTHER" id="PTHR34154">
    <property type="entry name" value="ALKALI-SENSITIVE LINKAGE PROTEIN 1"/>
    <property type="match status" value="1"/>
</dbReference>
<organism evidence="3 4">
    <name type="scientific">Agrocybe pediades</name>
    <dbReference type="NCBI Taxonomy" id="84607"/>
    <lineage>
        <taxon>Eukaryota</taxon>
        <taxon>Fungi</taxon>
        <taxon>Dikarya</taxon>
        <taxon>Basidiomycota</taxon>
        <taxon>Agaricomycotina</taxon>
        <taxon>Agaricomycetes</taxon>
        <taxon>Agaricomycetidae</taxon>
        <taxon>Agaricales</taxon>
        <taxon>Agaricineae</taxon>
        <taxon>Strophariaceae</taxon>
        <taxon>Agrocybe</taxon>
    </lineage>
</organism>
<keyword evidence="4" id="KW-1185">Reference proteome</keyword>